<dbReference type="EMBL" id="CAJVQC010012868">
    <property type="protein sequence ID" value="CAG8642737.1"/>
    <property type="molecule type" value="Genomic_DNA"/>
</dbReference>
<reference evidence="1" key="1">
    <citation type="submission" date="2021-06" db="EMBL/GenBank/DDBJ databases">
        <authorList>
            <person name="Kallberg Y."/>
            <person name="Tangrot J."/>
            <person name="Rosling A."/>
        </authorList>
    </citation>
    <scope>NUCLEOTIDE SEQUENCE</scope>
    <source>
        <strain evidence="1">MA461A</strain>
    </source>
</reference>
<comment type="caution">
    <text evidence="1">The sequence shown here is derived from an EMBL/GenBank/DDBJ whole genome shotgun (WGS) entry which is preliminary data.</text>
</comment>
<evidence type="ECO:0000313" key="2">
    <source>
        <dbReference type="Proteomes" id="UP000789920"/>
    </source>
</evidence>
<protein>
    <submittedName>
        <fullName evidence="1">6609_t:CDS:1</fullName>
    </submittedName>
</protein>
<gene>
    <name evidence="1" type="ORF">RPERSI_LOCUS7549</name>
</gene>
<organism evidence="1 2">
    <name type="scientific">Racocetra persica</name>
    <dbReference type="NCBI Taxonomy" id="160502"/>
    <lineage>
        <taxon>Eukaryota</taxon>
        <taxon>Fungi</taxon>
        <taxon>Fungi incertae sedis</taxon>
        <taxon>Mucoromycota</taxon>
        <taxon>Glomeromycotina</taxon>
        <taxon>Glomeromycetes</taxon>
        <taxon>Diversisporales</taxon>
        <taxon>Gigasporaceae</taxon>
        <taxon>Racocetra</taxon>
    </lineage>
</organism>
<evidence type="ECO:0000313" key="1">
    <source>
        <dbReference type="EMBL" id="CAG8642737.1"/>
    </source>
</evidence>
<feature type="non-terminal residue" evidence="1">
    <location>
        <position position="1"/>
    </location>
</feature>
<accession>A0ACA9NCI7</accession>
<dbReference type="Proteomes" id="UP000789920">
    <property type="component" value="Unassembled WGS sequence"/>
</dbReference>
<sequence length="238" mass="27903">VEPGQVNRSLAERSTRNSETHELTEVSVKVSLKRSTRNSETRELVEGNNMKQQKTILPRKRQNDSITCLKSDDLVKPFYDHGIVELVDFLWDFESLKKAMIKEVVEIEEKINKVWNIRQRDDESILAYTYRYESLVVPVKAMIKNYEEMYWYTFGLCESYRWQVESMCPIKYNEAKEWALELEAEINDGEMQGIEIGNTLVKADAEVKKIKIYECKGDYDVNVRKIGIDVKQIKRAQS</sequence>
<name>A0ACA9NCI7_9GLOM</name>
<proteinExistence type="predicted"/>
<keyword evidence="2" id="KW-1185">Reference proteome</keyword>